<dbReference type="InterPro" id="IPR050204">
    <property type="entry name" value="AraC_XylS_family_regulators"/>
</dbReference>
<evidence type="ECO:0000256" key="1">
    <source>
        <dbReference type="ARBA" id="ARBA00023015"/>
    </source>
</evidence>
<dbReference type="InterPro" id="IPR020449">
    <property type="entry name" value="Tscrpt_reg_AraC-type_HTH"/>
</dbReference>
<dbReference type="PROSITE" id="PS01124">
    <property type="entry name" value="HTH_ARAC_FAMILY_2"/>
    <property type="match status" value="1"/>
</dbReference>
<evidence type="ECO:0000313" key="6">
    <source>
        <dbReference type="EMBL" id="WSE34266.1"/>
    </source>
</evidence>
<dbReference type="SMART" id="SM00342">
    <property type="entry name" value="HTH_ARAC"/>
    <property type="match status" value="1"/>
</dbReference>
<evidence type="ECO:0000256" key="3">
    <source>
        <dbReference type="ARBA" id="ARBA00023163"/>
    </source>
</evidence>
<organism evidence="6 7">
    <name type="scientific">Amycolatopsis rhabdoformis</name>
    <dbReference type="NCBI Taxonomy" id="1448059"/>
    <lineage>
        <taxon>Bacteria</taxon>
        <taxon>Bacillati</taxon>
        <taxon>Actinomycetota</taxon>
        <taxon>Actinomycetes</taxon>
        <taxon>Pseudonocardiales</taxon>
        <taxon>Pseudonocardiaceae</taxon>
        <taxon>Amycolatopsis</taxon>
    </lineage>
</organism>
<dbReference type="RefSeq" id="WP_326837067.1">
    <property type="nucleotide sequence ID" value="NZ_CP142149.1"/>
</dbReference>
<dbReference type="InterPro" id="IPR018060">
    <property type="entry name" value="HTH_AraC"/>
</dbReference>
<feature type="domain" description="HTH araC/xylS-type" evidence="5">
    <location>
        <begin position="214"/>
        <end position="312"/>
    </location>
</feature>
<dbReference type="PANTHER" id="PTHR46796">
    <property type="entry name" value="HTH-TYPE TRANSCRIPTIONAL ACTIVATOR RHAS-RELATED"/>
    <property type="match status" value="1"/>
</dbReference>
<evidence type="ECO:0000313" key="7">
    <source>
        <dbReference type="Proteomes" id="UP001330812"/>
    </source>
</evidence>
<keyword evidence="2" id="KW-0238">DNA-binding</keyword>
<sequence>MREHPVDSPVPGRTEGTARTTAGWSALLGESLLDFHVEADDPRTFRGHLRSRRAGEVELIEMATAGHVSRRDARAEAADCVVCLQLDGVGEVHQDGRGAVLRPGDLVMFDAARASAVVSSARFRNVCVKFPRRLLPIPAEYLGQLTAARIEAGEGLAPATAALMTTLGRVLDELSEPARGLAARNLVDLVTTMFHGVLALPAPGEPAERPARFEQLRDYIDAHLGDPALSPGSIAAAQYVSLRKLHNVFQQHGTTVAAWIRERRLEQCRRDLRTTPDTVATIARRWGFKTPSHFGRVFKDAHGLTPAEFRRLAA</sequence>
<dbReference type="PANTHER" id="PTHR46796:SF6">
    <property type="entry name" value="ARAC SUBFAMILY"/>
    <property type="match status" value="1"/>
</dbReference>
<accession>A0ABZ1IKG7</accession>
<dbReference type="PRINTS" id="PR00032">
    <property type="entry name" value="HTHARAC"/>
</dbReference>
<dbReference type="InterPro" id="IPR035418">
    <property type="entry name" value="AraC-bd_2"/>
</dbReference>
<name>A0ABZ1IKG7_9PSEU</name>
<feature type="region of interest" description="Disordered" evidence="4">
    <location>
        <begin position="1"/>
        <end position="21"/>
    </location>
</feature>
<dbReference type="SUPFAM" id="SSF46689">
    <property type="entry name" value="Homeodomain-like"/>
    <property type="match status" value="1"/>
</dbReference>
<protein>
    <submittedName>
        <fullName evidence="6">Helix-turn-helix domain-containing protein</fullName>
    </submittedName>
</protein>
<dbReference type="Gene3D" id="1.10.10.60">
    <property type="entry name" value="Homeodomain-like"/>
    <property type="match status" value="1"/>
</dbReference>
<keyword evidence="1" id="KW-0805">Transcription regulation</keyword>
<proteinExistence type="predicted"/>
<dbReference type="InterPro" id="IPR009057">
    <property type="entry name" value="Homeodomain-like_sf"/>
</dbReference>
<dbReference type="EMBL" id="CP142149">
    <property type="protein sequence ID" value="WSE34266.1"/>
    <property type="molecule type" value="Genomic_DNA"/>
</dbReference>
<keyword evidence="7" id="KW-1185">Reference proteome</keyword>
<feature type="compositionally biased region" description="Low complexity" evidence="4">
    <location>
        <begin position="12"/>
        <end position="21"/>
    </location>
</feature>
<evidence type="ECO:0000256" key="4">
    <source>
        <dbReference type="SAM" id="MobiDB-lite"/>
    </source>
</evidence>
<dbReference type="Pfam" id="PF14525">
    <property type="entry name" value="AraC_binding_2"/>
    <property type="match status" value="1"/>
</dbReference>
<evidence type="ECO:0000259" key="5">
    <source>
        <dbReference type="PROSITE" id="PS01124"/>
    </source>
</evidence>
<dbReference type="Proteomes" id="UP001330812">
    <property type="component" value="Chromosome"/>
</dbReference>
<reference evidence="6 7" key="1">
    <citation type="journal article" date="2015" name="Int. J. Syst. Evol. Microbiol.">
        <title>Amycolatopsis rhabdoformis sp. nov., an actinomycete isolated from a tropical forest soil.</title>
        <authorList>
            <person name="Souza W.R."/>
            <person name="Silva R.E."/>
            <person name="Goodfellow M."/>
            <person name="Busarakam K."/>
            <person name="Figueiro F.S."/>
            <person name="Ferreira D."/>
            <person name="Rodrigues-Filho E."/>
            <person name="Moraes L.A.B."/>
            <person name="Zucchi T.D."/>
        </authorList>
    </citation>
    <scope>NUCLEOTIDE SEQUENCE [LARGE SCALE GENOMIC DNA]</scope>
    <source>
        <strain evidence="6 7">NCIMB 14900</strain>
    </source>
</reference>
<gene>
    <name evidence="6" type="ORF">VSH64_19575</name>
</gene>
<dbReference type="Pfam" id="PF12833">
    <property type="entry name" value="HTH_18"/>
    <property type="match status" value="1"/>
</dbReference>
<keyword evidence="3" id="KW-0804">Transcription</keyword>
<evidence type="ECO:0000256" key="2">
    <source>
        <dbReference type="ARBA" id="ARBA00023125"/>
    </source>
</evidence>